<organism evidence="1 2">
    <name type="scientific">Leadbetterella byssophila (strain DSM 17132 / JCM 16389 / KACC 11308 / NBRC 106382 / 4M15)</name>
    <dbReference type="NCBI Taxonomy" id="649349"/>
    <lineage>
        <taxon>Bacteria</taxon>
        <taxon>Pseudomonadati</taxon>
        <taxon>Bacteroidota</taxon>
        <taxon>Cytophagia</taxon>
        <taxon>Cytophagales</taxon>
        <taxon>Leadbetterellaceae</taxon>
        <taxon>Leadbetterella</taxon>
    </lineage>
</organism>
<dbReference type="HOGENOM" id="CLU_1666631_0_0_10"/>
<evidence type="ECO:0000313" key="2">
    <source>
        <dbReference type="Proteomes" id="UP000007435"/>
    </source>
</evidence>
<reference key="1">
    <citation type="submission" date="2010-11" db="EMBL/GenBank/DDBJ databases">
        <title>The complete genome of Leadbetterella byssophila DSM 17132.</title>
        <authorList>
            <consortium name="US DOE Joint Genome Institute (JGI-PGF)"/>
            <person name="Lucas S."/>
            <person name="Copeland A."/>
            <person name="Lapidus A."/>
            <person name="Glavina del Rio T."/>
            <person name="Dalin E."/>
            <person name="Tice H."/>
            <person name="Bruce D."/>
            <person name="Goodwin L."/>
            <person name="Pitluck S."/>
            <person name="Kyrpides N."/>
            <person name="Mavromatis K."/>
            <person name="Ivanova N."/>
            <person name="Teshima H."/>
            <person name="Brettin T."/>
            <person name="Detter J.C."/>
            <person name="Han C."/>
            <person name="Tapia R."/>
            <person name="Land M."/>
            <person name="Hauser L."/>
            <person name="Markowitz V."/>
            <person name="Cheng J.-F."/>
            <person name="Hugenholtz P."/>
            <person name="Woyke T."/>
            <person name="Wu D."/>
            <person name="Tindall B."/>
            <person name="Pomrenke H.G."/>
            <person name="Brambilla E."/>
            <person name="Klenk H.-P."/>
            <person name="Eisen J.A."/>
        </authorList>
    </citation>
    <scope>NUCLEOTIDE SEQUENCE [LARGE SCALE GENOMIC DNA]</scope>
    <source>
        <strain>DSM 17132</strain>
    </source>
</reference>
<dbReference type="EMBL" id="CP002305">
    <property type="protein sequence ID" value="ADQ15829.1"/>
    <property type="molecule type" value="Genomic_DNA"/>
</dbReference>
<reference evidence="1 2" key="2">
    <citation type="journal article" date="2011" name="Stand. Genomic Sci.">
        <title>Complete genome sequence of Leadbetterella byssophila type strain (4M15).</title>
        <authorList>
            <person name="Abt B."/>
            <person name="Teshima H."/>
            <person name="Lucas S."/>
            <person name="Lapidus A."/>
            <person name="Del Rio T.G."/>
            <person name="Nolan M."/>
            <person name="Tice H."/>
            <person name="Cheng J.F."/>
            <person name="Pitluck S."/>
            <person name="Liolios K."/>
            <person name="Pagani I."/>
            <person name="Ivanova N."/>
            <person name="Mavromatis K."/>
            <person name="Pati A."/>
            <person name="Tapia R."/>
            <person name="Han C."/>
            <person name="Goodwin L."/>
            <person name="Chen A."/>
            <person name="Palaniappan K."/>
            <person name="Land M."/>
            <person name="Hauser L."/>
            <person name="Chang Y.J."/>
            <person name="Jeffries C.D."/>
            <person name="Rohde M."/>
            <person name="Goker M."/>
            <person name="Tindall B.J."/>
            <person name="Detter J.C."/>
            <person name="Woyke T."/>
            <person name="Bristow J."/>
            <person name="Eisen J.A."/>
            <person name="Markowitz V."/>
            <person name="Hugenholtz P."/>
            <person name="Klenk H.P."/>
            <person name="Kyrpides N.C."/>
        </authorList>
    </citation>
    <scope>NUCLEOTIDE SEQUENCE [LARGE SCALE GENOMIC DNA]</scope>
    <source>
        <strain evidence="2">DSM 17132 / JCM 16389 / KACC 11308 / NBRC 106382 / 4M15</strain>
    </source>
</reference>
<name>E4RS13_LEAB4</name>
<protein>
    <submittedName>
        <fullName evidence="1">Uncharacterized protein</fullName>
    </submittedName>
</protein>
<dbReference type="Proteomes" id="UP000007435">
    <property type="component" value="Chromosome"/>
</dbReference>
<evidence type="ECO:0000313" key="1">
    <source>
        <dbReference type="EMBL" id="ADQ15829.1"/>
    </source>
</evidence>
<gene>
    <name evidence="1" type="ordered locus">Lbys_0033</name>
</gene>
<dbReference type="KEGG" id="lby:Lbys_0033"/>
<dbReference type="eggNOG" id="ENOG5033DSB">
    <property type="taxonomic scope" value="Bacteria"/>
</dbReference>
<accession>E4RS13</accession>
<dbReference type="AlphaFoldDB" id="E4RS13"/>
<proteinExistence type="predicted"/>
<sequence length="177" mass="19113">MLFTPYLTYKMKILLGLLFLSLGLQAQTLNISGNWNITIAKPTVPGSNYLNSYESSTNAVILSGSDNSILTIGAKYTFSVSMTGALPSGVKLYARRTADGTIISSFLGLNVGNYSDGLSYLELTNFVQALFYINITLAVSVGTTLFQNIPIQYKLEGLSVTQPTGTYTVTVTYTVSK</sequence>
<dbReference type="STRING" id="649349.Lbys_0033"/>
<keyword evidence="2" id="KW-1185">Reference proteome</keyword>